<reference evidence="2 3" key="1">
    <citation type="submission" date="2023-02" db="EMBL/GenBank/DDBJ databases">
        <title>Genome sequence of Lentisphaera profundi SAORIC-696.</title>
        <authorList>
            <person name="Kim e."/>
            <person name="Cho J.-C."/>
            <person name="Choi A."/>
            <person name="Kang I."/>
        </authorList>
    </citation>
    <scope>NUCLEOTIDE SEQUENCE [LARGE SCALE GENOMIC DNA]</scope>
    <source>
        <strain evidence="2 3">SAORIC-696</strain>
    </source>
</reference>
<protein>
    <submittedName>
        <fullName evidence="2">Amuc_1100 family pilus-like protein</fullName>
    </submittedName>
</protein>
<feature type="transmembrane region" description="Helical" evidence="1">
    <location>
        <begin position="16"/>
        <end position="36"/>
    </location>
</feature>
<keyword evidence="1" id="KW-0472">Membrane</keyword>
<accession>A0ABY7VTE0</accession>
<organism evidence="2 3">
    <name type="scientific">Lentisphaera profundi</name>
    <dbReference type="NCBI Taxonomy" id="1658616"/>
    <lineage>
        <taxon>Bacteria</taxon>
        <taxon>Pseudomonadati</taxon>
        <taxon>Lentisphaerota</taxon>
        <taxon>Lentisphaeria</taxon>
        <taxon>Lentisphaerales</taxon>
        <taxon>Lentisphaeraceae</taxon>
        <taxon>Lentisphaera</taxon>
    </lineage>
</organism>
<name>A0ABY7VTE0_9BACT</name>
<dbReference type="RefSeq" id="WP_274149981.1">
    <property type="nucleotide sequence ID" value="NZ_CP117811.1"/>
</dbReference>
<sequence>MKDKILEIIKDNKANVALLVSVFVVSTVLFKLSFVYKSETAKLQEEKARLGNDTQQINSTKYKLDDLNRKLSQDNIASLKSGFNDYYSSLIEDYNHDASAVAEMRSEDVQDKFLESIESLRKICESAEIVVTDEFNFSFDDEVSRVFKMEARDKVKVMEQLVAIENLVKIIASSGVVEISSVSRPNQLEETQMGEAYAKVYTFVLVLKVKPEGFGTVLNKITNDKQFYYRINSVSMVTAAQVDKDLVPLMLKEAAPIKSPDEDKVTSVDDLLNQVEGEALLSEEVEVEVEPEERVNIRAFEAPEQTMKISLDWIQFKASYLEQ</sequence>
<evidence type="ECO:0000313" key="2">
    <source>
        <dbReference type="EMBL" id="WDE96024.1"/>
    </source>
</evidence>
<keyword evidence="1" id="KW-1133">Transmembrane helix</keyword>
<keyword evidence="3" id="KW-1185">Reference proteome</keyword>
<dbReference type="EMBL" id="CP117811">
    <property type="protein sequence ID" value="WDE96024.1"/>
    <property type="molecule type" value="Genomic_DNA"/>
</dbReference>
<proteinExistence type="predicted"/>
<evidence type="ECO:0000256" key="1">
    <source>
        <dbReference type="SAM" id="Phobius"/>
    </source>
</evidence>
<evidence type="ECO:0000313" key="3">
    <source>
        <dbReference type="Proteomes" id="UP001214250"/>
    </source>
</evidence>
<gene>
    <name evidence="2" type="ORF">PQO03_09890</name>
</gene>
<keyword evidence="1" id="KW-0812">Transmembrane</keyword>
<dbReference type="Proteomes" id="UP001214250">
    <property type="component" value="Chromosome 1"/>
</dbReference>